<dbReference type="OrthoDB" id="9804753at2"/>
<protein>
    <recommendedName>
        <fullName evidence="6 19">UDP-N-acetylenolpyruvoylglucosamine reductase</fullName>
        <ecNumber evidence="5 19">1.3.1.98</ecNumber>
    </recommendedName>
    <alternativeName>
        <fullName evidence="17 19">UDP-N-acetylmuramate dehydrogenase</fullName>
    </alternativeName>
</protein>
<dbReference type="InterPro" id="IPR016169">
    <property type="entry name" value="FAD-bd_PCMH_sub2"/>
</dbReference>
<dbReference type="GO" id="GO:0009252">
    <property type="term" value="P:peptidoglycan biosynthetic process"/>
    <property type="evidence" value="ECO:0007669"/>
    <property type="project" value="UniProtKB-UniRule"/>
</dbReference>
<dbReference type="Pfam" id="PF02873">
    <property type="entry name" value="MurB_C"/>
    <property type="match status" value="1"/>
</dbReference>
<dbReference type="Proteomes" id="UP000247973">
    <property type="component" value="Unassembled WGS sequence"/>
</dbReference>
<keyword evidence="11 19" id="KW-0521">NADP</keyword>
<dbReference type="Gene3D" id="3.90.78.10">
    <property type="entry name" value="UDP-N-acetylenolpyruvoylglucosamine reductase, C-terminal domain"/>
    <property type="match status" value="1"/>
</dbReference>
<evidence type="ECO:0000313" key="22">
    <source>
        <dbReference type="Proteomes" id="UP000247973"/>
    </source>
</evidence>
<evidence type="ECO:0000256" key="6">
    <source>
        <dbReference type="ARBA" id="ARBA00015188"/>
    </source>
</evidence>
<evidence type="ECO:0000256" key="4">
    <source>
        <dbReference type="ARBA" id="ARBA00004752"/>
    </source>
</evidence>
<comment type="cofactor">
    <cofactor evidence="1 19">
        <name>FAD</name>
        <dbReference type="ChEBI" id="CHEBI:57692"/>
    </cofactor>
</comment>
<dbReference type="SUPFAM" id="SSF56176">
    <property type="entry name" value="FAD-binding/transporter-associated domain-like"/>
    <property type="match status" value="1"/>
</dbReference>
<dbReference type="InterPro" id="IPR016167">
    <property type="entry name" value="FAD-bd_PCMH_sub1"/>
</dbReference>
<feature type="active site" evidence="19">
    <location>
        <position position="164"/>
    </location>
</feature>
<dbReference type="InterPro" id="IPR016166">
    <property type="entry name" value="FAD-bd_PCMH"/>
</dbReference>
<dbReference type="InterPro" id="IPR006094">
    <property type="entry name" value="Oxid_FAD_bind_N"/>
</dbReference>
<keyword evidence="15 19" id="KW-0131">Cell cycle</keyword>
<dbReference type="EMBL" id="QICL01000015">
    <property type="protein sequence ID" value="PXV63140.1"/>
    <property type="molecule type" value="Genomic_DNA"/>
</dbReference>
<dbReference type="AlphaFoldDB" id="A0A2V3PMD3"/>
<evidence type="ECO:0000256" key="2">
    <source>
        <dbReference type="ARBA" id="ARBA00003921"/>
    </source>
</evidence>
<comment type="pathway">
    <text evidence="4 19">Cell wall biogenesis; peptidoglycan biosynthesis.</text>
</comment>
<accession>A0A2V3PMD3</accession>
<dbReference type="InterPro" id="IPR036318">
    <property type="entry name" value="FAD-bd_PCMH-like_sf"/>
</dbReference>
<evidence type="ECO:0000256" key="16">
    <source>
        <dbReference type="ARBA" id="ARBA00023316"/>
    </source>
</evidence>
<evidence type="ECO:0000256" key="12">
    <source>
        <dbReference type="ARBA" id="ARBA00022960"/>
    </source>
</evidence>
<evidence type="ECO:0000313" key="21">
    <source>
        <dbReference type="EMBL" id="PXV63140.1"/>
    </source>
</evidence>
<comment type="function">
    <text evidence="2 19">Cell wall formation.</text>
</comment>
<dbReference type="EC" id="1.3.1.98" evidence="5 19"/>
<evidence type="ECO:0000256" key="10">
    <source>
        <dbReference type="ARBA" id="ARBA00022827"/>
    </source>
</evidence>
<keyword evidence="12 19" id="KW-0133">Cell shape</keyword>
<comment type="similarity">
    <text evidence="19">Belongs to the MurB family.</text>
</comment>
<evidence type="ECO:0000256" key="17">
    <source>
        <dbReference type="ARBA" id="ARBA00031026"/>
    </source>
</evidence>
<organism evidence="21 22">
    <name type="scientific">Dysgonomonas alginatilytica</name>
    <dbReference type="NCBI Taxonomy" id="1605892"/>
    <lineage>
        <taxon>Bacteria</taxon>
        <taxon>Pseudomonadati</taxon>
        <taxon>Bacteroidota</taxon>
        <taxon>Bacteroidia</taxon>
        <taxon>Bacteroidales</taxon>
        <taxon>Dysgonomonadaceae</taxon>
        <taxon>Dysgonomonas</taxon>
    </lineage>
</organism>
<dbReference type="GO" id="GO:0008762">
    <property type="term" value="F:UDP-N-acetylmuramate dehydrogenase activity"/>
    <property type="evidence" value="ECO:0007669"/>
    <property type="project" value="UniProtKB-UniRule"/>
</dbReference>
<dbReference type="GO" id="GO:0071949">
    <property type="term" value="F:FAD binding"/>
    <property type="evidence" value="ECO:0007669"/>
    <property type="project" value="InterPro"/>
</dbReference>
<evidence type="ECO:0000256" key="11">
    <source>
        <dbReference type="ARBA" id="ARBA00022857"/>
    </source>
</evidence>
<keyword evidence="8 19" id="KW-0132">Cell division</keyword>
<dbReference type="Gene3D" id="3.30.43.10">
    <property type="entry name" value="Uridine Diphospho-n-acetylenolpyruvylglucosamine Reductase, domain 2"/>
    <property type="match status" value="1"/>
</dbReference>
<dbReference type="InterPro" id="IPR011601">
    <property type="entry name" value="MurB_C"/>
</dbReference>
<dbReference type="GO" id="GO:0008360">
    <property type="term" value="P:regulation of cell shape"/>
    <property type="evidence" value="ECO:0007669"/>
    <property type="project" value="UniProtKB-KW"/>
</dbReference>
<dbReference type="PANTHER" id="PTHR21071:SF4">
    <property type="entry name" value="UDP-N-ACETYLENOLPYRUVOYLGLUCOSAMINE REDUCTASE"/>
    <property type="match status" value="1"/>
</dbReference>
<keyword evidence="22" id="KW-1185">Reference proteome</keyword>
<evidence type="ECO:0000256" key="7">
    <source>
        <dbReference type="ARBA" id="ARBA00022490"/>
    </source>
</evidence>
<dbReference type="RefSeq" id="WP_110311054.1">
    <property type="nucleotide sequence ID" value="NZ_QICL01000015.1"/>
</dbReference>
<dbReference type="NCBIfam" id="NF000755">
    <property type="entry name" value="PRK00046.1"/>
    <property type="match status" value="1"/>
</dbReference>
<dbReference type="GO" id="GO:0051301">
    <property type="term" value="P:cell division"/>
    <property type="evidence" value="ECO:0007669"/>
    <property type="project" value="UniProtKB-KW"/>
</dbReference>
<dbReference type="SUPFAM" id="SSF56194">
    <property type="entry name" value="Uridine diphospho-N-Acetylenolpyruvylglucosamine reductase, MurB, C-terminal domain"/>
    <property type="match status" value="1"/>
</dbReference>
<keyword evidence="10 19" id="KW-0274">FAD</keyword>
<keyword evidence="14 19" id="KW-0560">Oxidoreductase</keyword>
<dbReference type="PROSITE" id="PS51387">
    <property type="entry name" value="FAD_PCMH"/>
    <property type="match status" value="1"/>
</dbReference>
<sequence length="334" mass="37857">MYQYNTQLKPYNSFRTEALAKIFCEPTDIKQLRQCLSDYPLETKLILGGGCNLFFTKNFEGLVIKPTMLGIREISDESDDSEHVFLEVMGSEDWDSLVEYCVDKGYAGLENLSYIPGTVGASPVQNIGAYGAEVKDCIHEVVALNMETLEVVSFSNAECEFAYRDSIFKKQDNYIIISVVFLLNRSYTYTPKYADLNKELEEIAEPTIREVRDAVIRIRQRKLPNEKELPNCGSFFKNPYITEQVAESISKEYPDLPLYPLPNGLIKTSAAFLIDRAGYKGKQIGQIGTYPKQALIIVNYGSTDGNDIVFFMKEIQQAVADKFNIDLEPEVRIL</sequence>
<dbReference type="GO" id="GO:0005829">
    <property type="term" value="C:cytosol"/>
    <property type="evidence" value="ECO:0007669"/>
    <property type="project" value="TreeGrafter"/>
</dbReference>
<reference evidence="21 22" key="1">
    <citation type="submission" date="2018-03" db="EMBL/GenBank/DDBJ databases">
        <title>Genomic Encyclopedia of Archaeal and Bacterial Type Strains, Phase II (KMG-II): from individual species to whole genera.</title>
        <authorList>
            <person name="Goeker M."/>
        </authorList>
    </citation>
    <scope>NUCLEOTIDE SEQUENCE [LARGE SCALE GENOMIC DNA]</scope>
    <source>
        <strain evidence="21 22">DSM 100214</strain>
    </source>
</reference>
<dbReference type="HAMAP" id="MF_00037">
    <property type="entry name" value="MurB"/>
    <property type="match status" value="1"/>
</dbReference>
<evidence type="ECO:0000256" key="5">
    <source>
        <dbReference type="ARBA" id="ARBA00012518"/>
    </source>
</evidence>
<dbReference type="UniPathway" id="UPA00219"/>
<evidence type="ECO:0000256" key="13">
    <source>
        <dbReference type="ARBA" id="ARBA00022984"/>
    </source>
</evidence>
<feature type="active site" description="Proton donor" evidence="19">
    <location>
        <position position="234"/>
    </location>
</feature>
<proteinExistence type="inferred from homology"/>
<dbReference type="Pfam" id="PF01565">
    <property type="entry name" value="FAD_binding_4"/>
    <property type="match status" value="1"/>
</dbReference>
<evidence type="ECO:0000256" key="19">
    <source>
        <dbReference type="HAMAP-Rule" id="MF_00037"/>
    </source>
</evidence>
<keyword evidence="16 19" id="KW-0961">Cell wall biogenesis/degradation</keyword>
<feature type="domain" description="FAD-binding PCMH-type" evidence="20">
    <location>
        <begin position="14"/>
        <end position="186"/>
    </location>
</feature>
<comment type="catalytic activity">
    <reaction evidence="18 19">
        <text>UDP-N-acetyl-alpha-D-muramate + NADP(+) = UDP-N-acetyl-3-O-(1-carboxyvinyl)-alpha-D-glucosamine + NADPH + H(+)</text>
        <dbReference type="Rhea" id="RHEA:12248"/>
        <dbReference type="ChEBI" id="CHEBI:15378"/>
        <dbReference type="ChEBI" id="CHEBI:57783"/>
        <dbReference type="ChEBI" id="CHEBI:58349"/>
        <dbReference type="ChEBI" id="CHEBI:68483"/>
        <dbReference type="ChEBI" id="CHEBI:70757"/>
        <dbReference type="EC" id="1.3.1.98"/>
    </reaction>
</comment>
<evidence type="ECO:0000259" key="20">
    <source>
        <dbReference type="PROSITE" id="PS51387"/>
    </source>
</evidence>
<evidence type="ECO:0000256" key="9">
    <source>
        <dbReference type="ARBA" id="ARBA00022630"/>
    </source>
</evidence>
<evidence type="ECO:0000256" key="3">
    <source>
        <dbReference type="ARBA" id="ARBA00004496"/>
    </source>
</evidence>
<keyword evidence="9 19" id="KW-0285">Flavoprotein</keyword>
<dbReference type="PANTHER" id="PTHR21071">
    <property type="entry name" value="UDP-N-ACETYLENOLPYRUVOYLGLUCOSAMINE REDUCTASE"/>
    <property type="match status" value="1"/>
</dbReference>
<name>A0A2V3PMD3_9BACT</name>
<gene>
    <name evidence="19" type="primary">murB</name>
    <name evidence="21" type="ORF">CLV62_11522</name>
</gene>
<dbReference type="NCBIfam" id="TIGR00179">
    <property type="entry name" value="murB"/>
    <property type="match status" value="1"/>
</dbReference>
<evidence type="ECO:0000256" key="18">
    <source>
        <dbReference type="ARBA" id="ARBA00048914"/>
    </source>
</evidence>
<comment type="caution">
    <text evidence="21">The sequence shown here is derived from an EMBL/GenBank/DDBJ whole genome shotgun (WGS) entry which is preliminary data.</text>
</comment>
<keyword evidence="7 19" id="KW-0963">Cytoplasm</keyword>
<dbReference type="InterPro" id="IPR003170">
    <property type="entry name" value="MurB"/>
</dbReference>
<evidence type="ECO:0000256" key="1">
    <source>
        <dbReference type="ARBA" id="ARBA00001974"/>
    </source>
</evidence>
<comment type="subcellular location">
    <subcellularLocation>
        <location evidence="3 19">Cytoplasm</location>
    </subcellularLocation>
</comment>
<evidence type="ECO:0000256" key="15">
    <source>
        <dbReference type="ARBA" id="ARBA00023306"/>
    </source>
</evidence>
<keyword evidence="13 19" id="KW-0573">Peptidoglycan synthesis</keyword>
<dbReference type="Gene3D" id="3.30.465.10">
    <property type="match status" value="1"/>
</dbReference>
<dbReference type="GO" id="GO:0071555">
    <property type="term" value="P:cell wall organization"/>
    <property type="evidence" value="ECO:0007669"/>
    <property type="project" value="UniProtKB-KW"/>
</dbReference>
<evidence type="ECO:0000256" key="14">
    <source>
        <dbReference type="ARBA" id="ARBA00023002"/>
    </source>
</evidence>
<evidence type="ECO:0000256" key="8">
    <source>
        <dbReference type="ARBA" id="ARBA00022618"/>
    </source>
</evidence>
<feature type="active site" evidence="19">
    <location>
        <position position="330"/>
    </location>
</feature>
<dbReference type="InterPro" id="IPR036635">
    <property type="entry name" value="MurB_C_sf"/>
</dbReference>